<accession>A0A7I8LE52</accession>
<dbReference type="EMBL" id="LR746277">
    <property type="protein sequence ID" value="CAA7407578.1"/>
    <property type="molecule type" value="Genomic_DNA"/>
</dbReference>
<dbReference type="AlphaFoldDB" id="A0A7I8LE52"/>
<evidence type="ECO:0000256" key="1">
    <source>
        <dbReference type="SAM" id="MobiDB-lite"/>
    </source>
</evidence>
<dbReference type="PANTHER" id="PTHR37740">
    <property type="entry name" value="OS02G0193500 PROTEIN"/>
    <property type="match status" value="1"/>
</dbReference>
<keyword evidence="3" id="KW-1185">Reference proteome</keyword>
<dbReference type="Proteomes" id="UP000663760">
    <property type="component" value="Chromosome 14"/>
</dbReference>
<sequence>MDELRAPTTNASKPKPRRRKPSAQPKVDAKEQETPHSSLRMPRPSKRALKADLFSSFQETDGSAPDSLPDPSMSNEYRTLRRRYLLLEEESFVLDRELSEVDGTIKTLEDEKFALLDQLVILEGLIDPSDIQPKGGL</sequence>
<protein>
    <submittedName>
        <fullName evidence="2">Uncharacterized protein</fullName>
    </submittedName>
</protein>
<evidence type="ECO:0000313" key="3">
    <source>
        <dbReference type="Proteomes" id="UP000663760"/>
    </source>
</evidence>
<organism evidence="2 3">
    <name type="scientific">Spirodela intermedia</name>
    <name type="common">Intermediate duckweed</name>
    <dbReference type="NCBI Taxonomy" id="51605"/>
    <lineage>
        <taxon>Eukaryota</taxon>
        <taxon>Viridiplantae</taxon>
        <taxon>Streptophyta</taxon>
        <taxon>Embryophyta</taxon>
        <taxon>Tracheophyta</taxon>
        <taxon>Spermatophyta</taxon>
        <taxon>Magnoliopsida</taxon>
        <taxon>Liliopsida</taxon>
        <taxon>Araceae</taxon>
        <taxon>Lemnoideae</taxon>
        <taxon>Spirodela</taxon>
    </lineage>
</organism>
<proteinExistence type="predicted"/>
<dbReference type="OrthoDB" id="1742859at2759"/>
<name>A0A7I8LE52_SPIIN</name>
<evidence type="ECO:0000313" key="2">
    <source>
        <dbReference type="EMBL" id="CAA7407578.1"/>
    </source>
</evidence>
<gene>
    <name evidence="2" type="ORF">SI8410_14018256</name>
</gene>
<reference evidence="2" key="1">
    <citation type="submission" date="2020-02" db="EMBL/GenBank/DDBJ databases">
        <authorList>
            <person name="Scholz U."/>
            <person name="Mascher M."/>
            <person name="Fiebig A."/>
        </authorList>
    </citation>
    <scope>NUCLEOTIDE SEQUENCE</scope>
</reference>
<dbReference type="PANTHER" id="PTHR37740:SF1">
    <property type="entry name" value="OS02G0193500 PROTEIN"/>
    <property type="match status" value="1"/>
</dbReference>
<feature type="region of interest" description="Disordered" evidence="1">
    <location>
        <begin position="1"/>
        <end position="75"/>
    </location>
</feature>